<keyword evidence="2" id="KW-1185">Reference proteome</keyword>
<evidence type="ECO:0000313" key="1">
    <source>
        <dbReference type="EMBL" id="MET3110261.1"/>
    </source>
</evidence>
<evidence type="ECO:0000313" key="2">
    <source>
        <dbReference type="Proteomes" id="UP001549019"/>
    </source>
</evidence>
<organism evidence="1 2">
    <name type="scientific">Salinicoccus halitifaciens</name>
    <dbReference type="NCBI Taxonomy" id="1073415"/>
    <lineage>
        <taxon>Bacteria</taxon>
        <taxon>Bacillati</taxon>
        <taxon>Bacillota</taxon>
        <taxon>Bacilli</taxon>
        <taxon>Bacillales</taxon>
        <taxon>Staphylococcaceae</taxon>
        <taxon>Salinicoccus</taxon>
    </lineage>
</organism>
<proteinExistence type="predicted"/>
<accession>A0ABV2E764</accession>
<comment type="caution">
    <text evidence="1">The sequence shown here is derived from an EMBL/GenBank/DDBJ whole genome shotgun (WGS) entry which is preliminary data.</text>
</comment>
<dbReference type="EMBL" id="JBDZDV010000001">
    <property type="protein sequence ID" value="MET3110261.1"/>
    <property type="molecule type" value="Genomic_DNA"/>
</dbReference>
<protein>
    <submittedName>
        <fullName evidence="1">Uncharacterized protein</fullName>
    </submittedName>
</protein>
<name>A0ABV2E764_9STAP</name>
<dbReference type="Proteomes" id="UP001549019">
    <property type="component" value="Unassembled WGS sequence"/>
</dbReference>
<dbReference type="RefSeq" id="WP_230820458.1">
    <property type="nucleotide sequence ID" value="NZ_JAJNCU010000001.1"/>
</dbReference>
<reference evidence="1 2" key="1">
    <citation type="submission" date="2024-05" db="EMBL/GenBank/DDBJ databases">
        <title>Genomic Encyclopedia of Type Strains, Phase IV (KMG-IV): sequencing the most valuable type-strain genomes for metagenomic binning, comparative biology and taxonomic classification.</title>
        <authorList>
            <person name="Goeker M."/>
        </authorList>
    </citation>
    <scope>NUCLEOTIDE SEQUENCE [LARGE SCALE GENOMIC DNA]</scope>
    <source>
        <strain evidence="1 2">DSM 25286</strain>
    </source>
</reference>
<gene>
    <name evidence="1" type="ORF">ABHD89_000649</name>
</gene>
<sequence>MIFDKIILDDREFEARGQMRIKEANEVKLIFEDLDLGTYLKELHSADKNIGHLVIKNIEETRYDTKEVSLTHITIDGKHYHATFK</sequence>